<gene>
    <name evidence="4" type="ORF">CTB96_16575</name>
</gene>
<dbReference type="PANTHER" id="PTHR43976:SF16">
    <property type="entry name" value="SHORT-CHAIN DEHYDROGENASE_REDUCTASE FAMILY PROTEIN"/>
    <property type="match status" value="1"/>
</dbReference>
<dbReference type="InterPro" id="IPR002347">
    <property type="entry name" value="SDR_fam"/>
</dbReference>
<dbReference type="EMBL" id="QHLY01000012">
    <property type="protein sequence ID" value="PXA68238.1"/>
    <property type="molecule type" value="Genomic_DNA"/>
</dbReference>
<comment type="caution">
    <text evidence="4">The sequence shown here is derived from an EMBL/GenBank/DDBJ whole genome shotgun (WGS) entry which is preliminary data.</text>
</comment>
<dbReference type="PRINTS" id="PR00081">
    <property type="entry name" value="GDHRDH"/>
</dbReference>
<dbReference type="AlphaFoldDB" id="A0A317ZQU7"/>
<dbReference type="Proteomes" id="UP000246722">
    <property type="component" value="Unassembled WGS sequence"/>
</dbReference>
<comment type="similarity">
    <text evidence="1 3">Belongs to the short-chain dehydrogenases/reductases (SDR) family.</text>
</comment>
<dbReference type="SUPFAM" id="SSF51735">
    <property type="entry name" value="NAD(P)-binding Rossmann-fold domains"/>
    <property type="match status" value="1"/>
</dbReference>
<name>A0A317ZQU7_9MICO</name>
<dbReference type="GO" id="GO:0016491">
    <property type="term" value="F:oxidoreductase activity"/>
    <property type="evidence" value="ECO:0007669"/>
    <property type="project" value="UniProtKB-KW"/>
</dbReference>
<dbReference type="PRINTS" id="PR00080">
    <property type="entry name" value="SDRFAMILY"/>
</dbReference>
<dbReference type="Pfam" id="PF00106">
    <property type="entry name" value="adh_short"/>
    <property type="match status" value="1"/>
</dbReference>
<evidence type="ECO:0000313" key="4">
    <source>
        <dbReference type="EMBL" id="PXA68238.1"/>
    </source>
</evidence>
<dbReference type="OrthoDB" id="9792003at2"/>
<evidence type="ECO:0000313" key="5">
    <source>
        <dbReference type="Proteomes" id="UP000246722"/>
    </source>
</evidence>
<evidence type="ECO:0000256" key="2">
    <source>
        <dbReference type="ARBA" id="ARBA00023002"/>
    </source>
</evidence>
<dbReference type="InterPro" id="IPR036291">
    <property type="entry name" value="NAD(P)-bd_dom_sf"/>
</dbReference>
<protein>
    <submittedName>
        <fullName evidence="4">Short-chain dehydrogenase/reductase</fullName>
    </submittedName>
</protein>
<organism evidence="4 5">
    <name type="scientific">Cryobacterium arcticum</name>
    <dbReference type="NCBI Taxonomy" id="670052"/>
    <lineage>
        <taxon>Bacteria</taxon>
        <taxon>Bacillati</taxon>
        <taxon>Actinomycetota</taxon>
        <taxon>Actinomycetes</taxon>
        <taxon>Micrococcales</taxon>
        <taxon>Microbacteriaceae</taxon>
        <taxon>Cryobacterium</taxon>
    </lineage>
</organism>
<proteinExistence type="inferred from homology"/>
<evidence type="ECO:0000256" key="3">
    <source>
        <dbReference type="RuleBase" id="RU000363"/>
    </source>
</evidence>
<reference evidence="4 5" key="1">
    <citation type="submission" date="2018-05" db="EMBL/GenBank/DDBJ databases">
        <title>Genetic diversity of glacier-inhabiting Cryobacterium bacteria in China and description of Cryobacterium mengkeensis sp. nov. and Arthrobacter glacialis sp. nov.</title>
        <authorList>
            <person name="Liu Q."/>
            <person name="Xin Y.-H."/>
        </authorList>
    </citation>
    <scope>NUCLEOTIDE SEQUENCE [LARGE SCALE GENOMIC DNA]</scope>
    <source>
        <strain evidence="4 5">SK-1</strain>
    </source>
</reference>
<keyword evidence="5" id="KW-1185">Reference proteome</keyword>
<dbReference type="Gene3D" id="3.40.50.720">
    <property type="entry name" value="NAD(P)-binding Rossmann-like Domain"/>
    <property type="match status" value="1"/>
</dbReference>
<dbReference type="PANTHER" id="PTHR43976">
    <property type="entry name" value="SHORT CHAIN DEHYDROGENASE"/>
    <property type="match status" value="1"/>
</dbReference>
<keyword evidence="2" id="KW-0560">Oxidoreductase</keyword>
<sequence length="279" mass="29559">MDASQTWFITGASRGLGLALTEAALAAGHSVFATVRGEHSLPEHERLRVHRLDVCDRAAARQAVARAVEVFGRLDVLVNNAGYGLIGALEEVTEAEARAIVDTDLFGPMWLSQAAVPVMREQGAGQIVQISTVGAVGTMPTLGLYNAAKWGLEGFSEALAAEVAGFGIRVTIVEPGEINTDWAAASMRFSTPHPAYDPLRTGLFGTAEVPWPESDEPGTGTPARAAAAAILRHVADPADTRLRLLVGEDAPGQVAAALAARRLDYRRDTRFEAAEDAPR</sequence>
<evidence type="ECO:0000256" key="1">
    <source>
        <dbReference type="ARBA" id="ARBA00006484"/>
    </source>
</evidence>
<dbReference type="InterPro" id="IPR051911">
    <property type="entry name" value="SDR_oxidoreductase"/>
</dbReference>
<accession>A0A317ZQU7</accession>
<dbReference type="RefSeq" id="WP_110127907.1">
    <property type="nucleotide sequence ID" value="NZ_QHLY01000012.1"/>
</dbReference>